<dbReference type="OrthoDB" id="7375466at2"/>
<dbReference type="PANTHER" id="PTHR23501:SF197">
    <property type="entry name" value="COMD"/>
    <property type="match status" value="1"/>
</dbReference>
<reference evidence="11 12" key="1">
    <citation type="submission" date="2010-10" db="EMBL/GenBank/DDBJ databases">
        <title>Complete sequence of Frankia sp. EuI1c.</title>
        <authorList>
            <consortium name="US DOE Joint Genome Institute"/>
            <person name="Lucas S."/>
            <person name="Copeland A."/>
            <person name="Lapidus A."/>
            <person name="Cheng J.-F."/>
            <person name="Bruce D."/>
            <person name="Goodwin L."/>
            <person name="Pitluck S."/>
            <person name="Chertkov O."/>
            <person name="Detter J.C."/>
            <person name="Han C."/>
            <person name="Tapia R."/>
            <person name="Land M."/>
            <person name="Hauser L."/>
            <person name="Jeffries C."/>
            <person name="Kyrpides N."/>
            <person name="Ivanova N."/>
            <person name="Mikhailova N."/>
            <person name="Beauchemin N."/>
            <person name="Sen A."/>
            <person name="Sur S.A."/>
            <person name="Gtari M."/>
            <person name="Wall L."/>
            <person name="Tisa L."/>
            <person name="Woyke T."/>
        </authorList>
    </citation>
    <scope>NUCLEOTIDE SEQUENCE [LARGE SCALE GENOMIC DNA]</scope>
    <source>
        <strain evidence="12">DSM 45817 / CECT 9037 / EuI1c</strain>
    </source>
</reference>
<comment type="similarity">
    <text evidence="2">Belongs to the major facilitator superfamily. TCR/Tet family.</text>
</comment>
<dbReference type="PANTHER" id="PTHR23501">
    <property type="entry name" value="MAJOR FACILITATOR SUPERFAMILY"/>
    <property type="match status" value="1"/>
</dbReference>
<dbReference type="AlphaFoldDB" id="E3J1Y1"/>
<proteinExistence type="inferred from homology"/>
<organism evidence="11 12">
    <name type="scientific">Pseudofrankia inefficax (strain DSM 45817 / CECT 9037 / DDB 130130 / EuI1c)</name>
    <name type="common">Frankia inefficax</name>
    <dbReference type="NCBI Taxonomy" id="298654"/>
    <lineage>
        <taxon>Bacteria</taxon>
        <taxon>Bacillati</taxon>
        <taxon>Actinomycetota</taxon>
        <taxon>Actinomycetes</taxon>
        <taxon>Frankiales</taxon>
        <taxon>Frankiaceae</taxon>
        <taxon>Pseudofrankia</taxon>
    </lineage>
</organism>
<dbReference type="Gene3D" id="1.20.1250.20">
    <property type="entry name" value="MFS general substrate transporter like domains"/>
    <property type="match status" value="1"/>
</dbReference>
<dbReference type="SUPFAM" id="SSF103473">
    <property type="entry name" value="MFS general substrate transporter"/>
    <property type="match status" value="1"/>
</dbReference>
<evidence type="ECO:0000313" key="11">
    <source>
        <dbReference type="EMBL" id="ADP84086.1"/>
    </source>
</evidence>
<feature type="transmembrane region" description="Helical" evidence="9">
    <location>
        <begin position="100"/>
        <end position="117"/>
    </location>
</feature>
<feature type="transmembrane region" description="Helical" evidence="9">
    <location>
        <begin position="491"/>
        <end position="510"/>
    </location>
</feature>
<feature type="transmembrane region" description="Helical" evidence="9">
    <location>
        <begin position="69"/>
        <end position="88"/>
    </location>
</feature>
<evidence type="ECO:0000256" key="6">
    <source>
        <dbReference type="ARBA" id="ARBA00022989"/>
    </source>
</evidence>
<dbReference type="Pfam" id="PF07690">
    <property type="entry name" value="MFS_1"/>
    <property type="match status" value="2"/>
</dbReference>
<comment type="subcellular location">
    <subcellularLocation>
        <location evidence="1">Cell membrane</location>
        <topology evidence="1">Multi-pass membrane protein</topology>
    </subcellularLocation>
</comment>
<dbReference type="eggNOG" id="COG0477">
    <property type="taxonomic scope" value="Bacteria"/>
</dbReference>
<keyword evidence="6 9" id="KW-1133">Transmembrane helix</keyword>
<evidence type="ECO:0000256" key="7">
    <source>
        <dbReference type="ARBA" id="ARBA00023136"/>
    </source>
</evidence>
<dbReference type="STRING" id="298654.FraEuI1c_6102"/>
<dbReference type="FunCoup" id="E3J1Y1">
    <property type="interactions" value="95"/>
</dbReference>
<dbReference type="InterPro" id="IPR020846">
    <property type="entry name" value="MFS_dom"/>
</dbReference>
<evidence type="ECO:0000256" key="1">
    <source>
        <dbReference type="ARBA" id="ARBA00004651"/>
    </source>
</evidence>
<dbReference type="Gene3D" id="1.20.1720.10">
    <property type="entry name" value="Multidrug resistance protein D"/>
    <property type="match status" value="1"/>
</dbReference>
<name>E3J1Y1_PSEI1</name>
<keyword evidence="5 9" id="KW-0812">Transmembrane</keyword>
<feature type="domain" description="Major facilitator superfamily (MFS) profile" evidence="10">
    <location>
        <begin position="35"/>
        <end position="515"/>
    </location>
</feature>
<feature type="transmembrane region" description="Helical" evidence="9">
    <location>
        <begin position="354"/>
        <end position="374"/>
    </location>
</feature>
<dbReference type="HOGENOM" id="CLU_000960_22_3_11"/>
<feature type="transmembrane region" description="Helical" evidence="9">
    <location>
        <begin position="32"/>
        <end position="57"/>
    </location>
</feature>
<dbReference type="InterPro" id="IPR036259">
    <property type="entry name" value="MFS_trans_sf"/>
</dbReference>
<evidence type="ECO:0000256" key="2">
    <source>
        <dbReference type="ARBA" id="ARBA00007520"/>
    </source>
</evidence>
<dbReference type="InterPro" id="IPR004638">
    <property type="entry name" value="EmrB-like"/>
</dbReference>
<evidence type="ECO:0000313" key="12">
    <source>
        <dbReference type="Proteomes" id="UP000002484"/>
    </source>
</evidence>
<protein>
    <submittedName>
        <fullName evidence="11">Drug resistance transporter, EmrB/QacA subfamily</fullName>
    </submittedName>
</protein>
<keyword evidence="4" id="KW-1003">Cell membrane</keyword>
<dbReference type="Proteomes" id="UP000002484">
    <property type="component" value="Chromosome"/>
</dbReference>
<dbReference type="NCBIfam" id="TIGR00711">
    <property type="entry name" value="efflux_EmrB"/>
    <property type="match status" value="1"/>
</dbReference>
<feature type="transmembrane region" description="Helical" evidence="9">
    <location>
        <begin position="422"/>
        <end position="443"/>
    </location>
</feature>
<feature type="region of interest" description="Disordered" evidence="8">
    <location>
        <begin position="1"/>
        <end position="23"/>
    </location>
</feature>
<dbReference type="InParanoid" id="E3J1Y1"/>
<feature type="transmembrane region" description="Helical" evidence="9">
    <location>
        <begin position="290"/>
        <end position="316"/>
    </location>
</feature>
<sequence>MSSPRSAGLTDGAQADAGGGVTRATGRTDRRIWLIVAALGTGLLLASLDQTIVATALPTIVGDLGGAAHLSWVVTAYLLASTVSTPIWGKLGDLYGRKRFFQAAIIIFVVASALAGLSQSMAQVIGFRALQGLGGGGLVVGAMTIISDVVSPRERGRYQGVFSALFATSSVLGPLLGGLFVDHLSWHWIFYVNVPVGAAALAVATRVLPSIRSTVKRSVDYLGTALLAAGATCLVLFTSLGGSSLAWGSAPSVGLAVGGVALLGVFVLVERRATEAVLPPRLFTIKVFRVASLMSFVVGFAMFGAITFLPLFLQIVKGIDPTVSGLQMLPMSLGLMMASMTTGRLISSWGRYKVFPIVGTGLMTVGIALFSLLTPDVSTLRLSLSMFVFGVGMGLVMPVLTLSVQNAVEPRDLGAATSGATFFRSIGGSFGTAVFGTIFANVLSGKLAHLMGGHALPGGVSGSDVSPRLIASLPAALRTGFIQTYTDSLQVVFLVAVPIAFLGFLTAWLLPELRMRRTSGLDARKEAAADLVEVTVPDTVPADLAVLGRTTVTATATAT</sequence>
<dbReference type="GO" id="GO:0022857">
    <property type="term" value="F:transmembrane transporter activity"/>
    <property type="evidence" value="ECO:0007669"/>
    <property type="project" value="InterPro"/>
</dbReference>
<keyword evidence="3" id="KW-0813">Transport</keyword>
<feature type="transmembrane region" description="Helical" evidence="9">
    <location>
        <begin position="187"/>
        <end position="209"/>
    </location>
</feature>
<dbReference type="InterPro" id="IPR011701">
    <property type="entry name" value="MFS"/>
</dbReference>
<dbReference type="PROSITE" id="PS50850">
    <property type="entry name" value="MFS"/>
    <property type="match status" value="1"/>
</dbReference>
<dbReference type="CDD" id="cd17502">
    <property type="entry name" value="MFS_Azr1_MDR_like"/>
    <property type="match status" value="1"/>
</dbReference>
<feature type="transmembrane region" description="Helical" evidence="9">
    <location>
        <begin position="380"/>
        <end position="402"/>
    </location>
</feature>
<feature type="transmembrane region" description="Helical" evidence="9">
    <location>
        <begin position="162"/>
        <end position="181"/>
    </location>
</feature>
<evidence type="ECO:0000256" key="8">
    <source>
        <dbReference type="SAM" id="MobiDB-lite"/>
    </source>
</evidence>
<evidence type="ECO:0000256" key="9">
    <source>
        <dbReference type="SAM" id="Phobius"/>
    </source>
</evidence>
<gene>
    <name evidence="11" type="ordered locus">FraEuI1c_6102</name>
</gene>
<evidence type="ECO:0000256" key="5">
    <source>
        <dbReference type="ARBA" id="ARBA00022692"/>
    </source>
</evidence>
<evidence type="ECO:0000259" key="10">
    <source>
        <dbReference type="PROSITE" id="PS50850"/>
    </source>
</evidence>
<accession>E3J1Y1</accession>
<feature type="transmembrane region" description="Helical" evidence="9">
    <location>
        <begin position="221"/>
        <end position="240"/>
    </location>
</feature>
<dbReference type="EMBL" id="CP002299">
    <property type="protein sequence ID" value="ADP84086.1"/>
    <property type="molecule type" value="Genomic_DNA"/>
</dbReference>
<feature type="transmembrane region" description="Helical" evidence="9">
    <location>
        <begin position="246"/>
        <end position="269"/>
    </location>
</feature>
<feature type="transmembrane region" description="Helical" evidence="9">
    <location>
        <begin position="129"/>
        <end position="150"/>
    </location>
</feature>
<keyword evidence="7 9" id="KW-0472">Membrane</keyword>
<dbReference type="FunFam" id="1.20.1720.10:FF:000004">
    <property type="entry name" value="EmrB/QacA family drug resistance transporter"/>
    <property type="match status" value="1"/>
</dbReference>
<dbReference type="GO" id="GO:0005886">
    <property type="term" value="C:plasma membrane"/>
    <property type="evidence" value="ECO:0007669"/>
    <property type="project" value="UniProtKB-SubCell"/>
</dbReference>
<keyword evidence="12" id="KW-1185">Reference proteome</keyword>
<evidence type="ECO:0000256" key="4">
    <source>
        <dbReference type="ARBA" id="ARBA00022475"/>
    </source>
</evidence>
<dbReference type="RefSeq" id="WP_013427204.1">
    <property type="nucleotide sequence ID" value="NC_014666.1"/>
</dbReference>
<evidence type="ECO:0000256" key="3">
    <source>
        <dbReference type="ARBA" id="ARBA00022448"/>
    </source>
</evidence>
<dbReference type="KEGG" id="fri:FraEuI1c_6102"/>
<feature type="transmembrane region" description="Helical" evidence="9">
    <location>
        <begin position="328"/>
        <end position="347"/>
    </location>
</feature>